<evidence type="ECO:0000256" key="1">
    <source>
        <dbReference type="ARBA" id="ARBA00004571"/>
    </source>
</evidence>
<dbReference type="InterPro" id="IPR010105">
    <property type="entry name" value="TonB_sidphr_rcpt"/>
</dbReference>
<evidence type="ECO:0000256" key="17">
    <source>
        <dbReference type="SAM" id="SignalP"/>
    </source>
</evidence>
<accession>A0A2V1K051</accession>
<dbReference type="InterPro" id="IPR036942">
    <property type="entry name" value="Beta-barrel_TonB_sf"/>
</dbReference>
<comment type="caution">
    <text evidence="19">The sequence shown here is derived from an EMBL/GenBank/DDBJ whole genome shotgun (WGS) entry which is preliminary data.</text>
</comment>
<dbReference type="PROSITE" id="PS01156">
    <property type="entry name" value="TONB_DEPENDENT_REC_2"/>
    <property type="match status" value="1"/>
</dbReference>
<dbReference type="PROSITE" id="PS52016">
    <property type="entry name" value="TONB_DEPENDENT_REC_3"/>
    <property type="match status" value="1"/>
</dbReference>
<dbReference type="Gene3D" id="2.40.170.20">
    <property type="entry name" value="TonB-dependent receptor, beta-barrel domain"/>
    <property type="match status" value="1"/>
</dbReference>
<evidence type="ECO:0000256" key="4">
    <source>
        <dbReference type="ARBA" id="ARBA00022452"/>
    </source>
</evidence>
<dbReference type="SMART" id="SM00965">
    <property type="entry name" value="STN"/>
    <property type="match status" value="1"/>
</dbReference>
<keyword evidence="11 14" id="KW-0472">Membrane</keyword>
<evidence type="ECO:0000256" key="13">
    <source>
        <dbReference type="ARBA" id="ARBA00023237"/>
    </source>
</evidence>
<dbReference type="EMBL" id="QETA01000002">
    <property type="protein sequence ID" value="PWF23818.1"/>
    <property type="molecule type" value="Genomic_DNA"/>
</dbReference>
<dbReference type="Proteomes" id="UP000245212">
    <property type="component" value="Unassembled WGS sequence"/>
</dbReference>
<dbReference type="Pfam" id="PF07660">
    <property type="entry name" value="STN"/>
    <property type="match status" value="1"/>
</dbReference>
<keyword evidence="10 16" id="KW-0798">TonB box</keyword>
<keyword evidence="12 19" id="KW-0675">Receptor</keyword>
<dbReference type="Gene3D" id="2.170.130.10">
    <property type="entry name" value="TonB-dependent receptor, plug domain"/>
    <property type="match status" value="1"/>
</dbReference>
<evidence type="ECO:0000313" key="19">
    <source>
        <dbReference type="EMBL" id="PWF23818.1"/>
    </source>
</evidence>
<evidence type="ECO:0000313" key="20">
    <source>
        <dbReference type="Proteomes" id="UP000245212"/>
    </source>
</evidence>
<sequence>MTALALALTAAFGVAPTARAQDNTVSISIAAQPLGDALLKLGEQTPLQIFFAPDLVAGHTARPVSGALTPEAALQQLLQGTGIQYARNGNNVTLSSSAQAAAEATRLGTVTVSGGILGDLSPAYAGGQVATGGSMGILGAENVMDTPFSTVNYTSDLLFEQQARTLADVIVNDPSVRSTTSTGGFGEDFVIRGFPVSSNYGLSDVSVNGLYGLVAPSRLPVQIMERVELLKGPGTLMRGMSPNGNVGGSVNIVTKRADDEPLNRVTLGYMSEANLTAQLDMGRRFGEDNAWGLRFNGMKRGGEATTKDGDQGLEMMALGVDYRGDRVRWSMDLIHQEDVLKNVRSQIGLAAGVVDLPSPPDGDINFYPGTRLSQRDSTIMSRLEYDFTDSVTGHIGMGYREGKNRQLFPGGTGMDAQGNFTANNRFYDTDSETFSGDAGIVALFDTGAIGHRLALGATYFAQEQGISYSNAPAGIPAVPSNIYDPAPLPSAPFVRVDPERASKTHLISFAITDTLSFAQDSVLLTLGARRQTVDTDSYSYPMVDAAGVVGAYGNKTGSYRASAISPVVGLVIKPVENVSLYANYTEGLSKGMTVGLQRNGNPYANTGAVLKPYKSKQYEAGIKVDWGTITTTAALWQIERPFAVVDASNVYDYSGKQRNRGLELNAYGEIQRGLRLMAGASFIDSKLRNTQGGTTDGNRSYGVPASAYNLGLDWDTPWVNGLSLDGRMIRTSSMYFDNANQISLPGTTIFNVGARYRTEIAGKDVVFRATIDNLTDKRYWLVASNAYATNAAGRTFMLSASVDF</sequence>
<dbReference type="InterPro" id="IPR039426">
    <property type="entry name" value="TonB-dep_rcpt-like"/>
</dbReference>
<evidence type="ECO:0000256" key="7">
    <source>
        <dbReference type="ARBA" id="ARBA00022729"/>
    </source>
</evidence>
<proteinExistence type="inferred from homology"/>
<evidence type="ECO:0000256" key="8">
    <source>
        <dbReference type="ARBA" id="ARBA00023004"/>
    </source>
</evidence>
<dbReference type="GO" id="GO:0038023">
    <property type="term" value="F:signaling receptor activity"/>
    <property type="evidence" value="ECO:0007669"/>
    <property type="project" value="InterPro"/>
</dbReference>
<dbReference type="PANTHER" id="PTHR32552">
    <property type="entry name" value="FERRICHROME IRON RECEPTOR-RELATED"/>
    <property type="match status" value="1"/>
</dbReference>
<dbReference type="InterPro" id="IPR010917">
    <property type="entry name" value="TonB_rcpt_CS"/>
</dbReference>
<dbReference type="GO" id="GO:0015891">
    <property type="term" value="P:siderophore transport"/>
    <property type="evidence" value="ECO:0007669"/>
    <property type="project" value="InterPro"/>
</dbReference>
<dbReference type="AlphaFoldDB" id="A0A2V1K051"/>
<keyword evidence="9" id="KW-0406">Ion transport</keyword>
<evidence type="ECO:0000256" key="12">
    <source>
        <dbReference type="ARBA" id="ARBA00023170"/>
    </source>
</evidence>
<dbReference type="Gene3D" id="3.55.50.30">
    <property type="match status" value="1"/>
</dbReference>
<dbReference type="InterPro" id="IPR012910">
    <property type="entry name" value="Plug_dom"/>
</dbReference>
<keyword evidence="8" id="KW-0408">Iron</keyword>
<dbReference type="NCBIfam" id="TIGR01783">
    <property type="entry name" value="TonB-siderophor"/>
    <property type="match status" value="1"/>
</dbReference>
<organism evidence="19 20">
    <name type="scientific">Corticimicrobacter populi</name>
    <dbReference type="NCBI Taxonomy" id="2175229"/>
    <lineage>
        <taxon>Bacteria</taxon>
        <taxon>Pseudomonadati</taxon>
        <taxon>Pseudomonadota</taxon>
        <taxon>Betaproteobacteria</taxon>
        <taxon>Burkholderiales</taxon>
        <taxon>Alcaligenaceae</taxon>
        <taxon>Corticimicrobacter</taxon>
    </lineage>
</organism>
<keyword evidence="3 14" id="KW-0813">Transport</keyword>
<dbReference type="InterPro" id="IPR037066">
    <property type="entry name" value="Plug_dom_sf"/>
</dbReference>
<keyword evidence="6 14" id="KW-0812">Transmembrane</keyword>
<feature type="chain" id="PRO_5016014970" evidence="17">
    <location>
        <begin position="21"/>
        <end position="804"/>
    </location>
</feature>
<dbReference type="Pfam" id="PF07715">
    <property type="entry name" value="Plug"/>
    <property type="match status" value="1"/>
</dbReference>
<evidence type="ECO:0000256" key="11">
    <source>
        <dbReference type="ARBA" id="ARBA00023136"/>
    </source>
</evidence>
<evidence type="ECO:0000256" key="15">
    <source>
        <dbReference type="PROSITE-ProRule" id="PRU10144"/>
    </source>
</evidence>
<evidence type="ECO:0000256" key="3">
    <source>
        <dbReference type="ARBA" id="ARBA00022448"/>
    </source>
</evidence>
<protein>
    <submittedName>
        <fullName evidence="19">TonB-dependent siderophore receptor</fullName>
    </submittedName>
</protein>
<comment type="subcellular location">
    <subcellularLocation>
        <location evidence="1 14">Cell outer membrane</location>
        <topology evidence="1 14">Multi-pass membrane protein</topology>
    </subcellularLocation>
</comment>
<dbReference type="GO" id="GO:0009279">
    <property type="term" value="C:cell outer membrane"/>
    <property type="evidence" value="ECO:0007669"/>
    <property type="project" value="UniProtKB-SubCell"/>
</dbReference>
<dbReference type="PANTHER" id="PTHR32552:SF82">
    <property type="entry name" value="FCUA PROTEIN"/>
    <property type="match status" value="1"/>
</dbReference>
<dbReference type="SUPFAM" id="SSF56935">
    <property type="entry name" value="Porins"/>
    <property type="match status" value="1"/>
</dbReference>
<keyword evidence="5" id="KW-0410">Iron transport</keyword>
<dbReference type="Pfam" id="PF00593">
    <property type="entry name" value="TonB_dep_Rec_b-barrel"/>
    <property type="match status" value="1"/>
</dbReference>
<keyword evidence="13 14" id="KW-0998">Cell outer membrane</keyword>
<evidence type="ECO:0000256" key="14">
    <source>
        <dbReference type="PROSITE-ProRule" id="PRU01360"/>
    </source>
</evidence>
<evidence type="ECO:0000256" key="16">
    <source>
        <dbReference type="RuleBase" id="RU003357"/>
    </source>
</evidence>
<keyword evidence="20" id="KW-1185">Reference proteome</keyword>
<feature type="domain" description="Secretin/TonB short N-terminal" evidence="18">
    <location>
        <begin position="47"/>
        <end position="97"/>
    </location>
</feature>
<keyword evidence="4 14" id="KW-1134">Transmembrane beta strand</keyword>
<feature type="signal peptide" evidence="17">
    <location>
        <begin position="1"/>
        <end position="20"/>
    </location>
</feature>
<dbReference type="CDD" id="cd01347">
    <property type="entry name" value="ligand_gated_channel"/>
    <property type="match status" value="1"/>
</dbReference>
<evidence type="ECO:0000259" key="18">
    <source>
        <dbReference type="SMART" id="SM00965"/>
    </source>
</evidence>
<gene>
    <name evidence="19" type="ORF">DD235_05605</name>
</gene>
<reference evidence="20" key="1">
    <citation type="submission" date="2018-05" db="EMBL/GenBank/DDBJ databases">
        <authorList>
            <person name="Li Y."/>
        </authorList>
    </citation>
    <scope>NUCLEOTIDE SEQUENCE [LARGE SCALE GENOMIC DNA]</scope>
    <source>
        <strain evidence="20">3d-2-2</strain>
    </source>
</reference>
<comment type="similarity">
    <text evidence="2 14 16">Belongs to the TonB-dependent receptor family.</text>
</comment>
<dbReference type="GO" id="GO:0015344">
    <property type="term" value="F:siderophore uptake transmembrane transporter activity"/>
    <property type="evidence" value="ECO:0007669"/>
    <property type="project" value="TreeGrafter"/>
</dbReference>
<dbReference type="InterPro" id="IPR011662">
    <property type="entry name" value="Secretin/TonB_short_N"/>
</dbReference>
<evidence type="ECO:0000256" key="5">
    <source>
        <dbReference type="ARBA" id="ARBA00022496"/>
    </source>
</evidence>
<feature type="short sequence motif" description="TonB C-terminal box" evidence="15">
    <location>
        <begin position="787"/>
        <end position="804"/>
    </location>
</feature>
<keyword evidence="7 17" id="KW-0732">Signal</keyword>
<evidence type="ECO:0000256" key="2">
    <source>
        <dbReference type="ARBA" id="ARBA00009810"/>
    </source>
</evidence>
<evidence type="ECO:0000256" key="10">
    <source>
        <dbReference type="ARBA" id="ARBA00023077"/>
    </source>
</evidence>
<name>A0A2V1K051_9BURK</name>
<dbReference type="InterPro" id="IPR000531">
    <property type="entry name" value="Beta-barrel_TonB"/>
</dbReference>
<evidence type="ECO:0000256" key="9">
    <source>
        <dbReference type="ARBA" id="ARBA00023065"/>
    </source>
</evidence>
<evidence type="ECO:0000256" key="6">
    <source>
        <dbReference type="ARBA" id="ARBA00022692"/>
    </source>
</evidence>